<dbReference type="EMBL" id="PNGJ01000001">
    <property type="protein sequence ID" value="PMC25372.1"/>
    <property type="molecule type" value="Genomic_DNA"/>
</dbReference>
<reference evidence="1 2" key="1">
    <citation type="submission" date="2017-09" db="EMBL/GenBank/DDBJ databases">
        <title>Bacterial strain isolated from the female urinary microbiota.</title>
        <authorList>
            <person name="Thomas-White K."/>
            <person name="Kumar N."/>
            <person name="Forster S."/>
            <person name="Putonti C."/>
            <person name="Lawley T."/>
            <person name="Wolfe A.J."/>
        </authorList>
    </citation>
    <scope>NUCLEOTIDE SEQUENCE [LARGE SCALE GENOMIC DNA]</scope>
    <source>
        <strain evidence="1 2">UMB0536</strain>
    </source>
</reference>
<accession>A0A2N6QTJ6</accession>
<comment type="caution">
    <text evidence="1">The sequence shown here is derived from an EMBL/GenBank/DDBJ whole genome shotgun (WGS) entry which is preliminary data.</text>
</comment>
<gene>
    <name evidence="1" type="ORF">CJ231_00785</name>
</gene>
<sequence>MLLHEKQASKRIEKPAISHNKLIHIALQNSLILSIFTASRDVDRKYAKDEEVFVKKKDN</sequence>
<name>A0A2N6QTJ6_9BACT</name>
<dbReference type="AlphaFoldDB" id="A0A2N6QTJ6"/>
<proteinExistence type="predicted"/>
<organism evidence="1 2">
    <name type="scientific">Hoylesella buccalis</name>
    <dbReference type="NCBI Taxonomy" id="28127"/>
    <lineage>
        <taxon>Bacteria</taxon>
        <taxon>Pseudomonadati</taxon>
        <taxon>Bacteroidota</taxon>
        <taxon>Bacteroidia</taxon>
        <taxon>Bacteroidales</taxon>
        <taxon>Prevotellaceae</taxon>
        <taxon>Hoylesella</taxon>
    </lineage>
</organism>
<evidence type="ECO:0000313" key="2">
    <source>
        <dbReference type="Proteomes" id="UP000235564"/>
    </source>
</evidence>
<protein>
    <submittedName>
        <fullName evidence="1">Uncharacterized protein</fullName>
    </submittedName>
</protein>
<evidence type="ECO:0000313" key="1">
    <source>
        <dbReference type="EMBL" id="PMC25372.1"/>
    </source>
</evidence>
<dbReference type="Proteomes" id="UP000235564">
    <property type="component" value="Unassembled WGS sequence"/>
</dbReference>